<dbReference type="SUPFAM" id="SSF53335">
    <property type="entry name" value="S-adenosyl-L-methionine-dependent methyltransferases"/>
    <property type="match status" value="1"/>
</dbReference>
<keyword evidence="1" id="KW-0106">Calcium</keyword>
<accession>A0A813I7W8</accession>
<proteinExistence type="predicted"/>
<organism evidence="4 5">
    <name type="scientific">Polarella glacialis</name>
    <name type="common">Dinoflagellate</name>
    <dbReference type="NCBI Taxonomy" id="89957"/>
    <lineage>
        <taxon>Eukaryota</taxon>
        <taxon>Sar</taxon>
        <taxon>Alveolata</taxon>
        <taxon>Dinophyceae</taxon>
        <taxon>Suessiales</taxon>
        <taxon>Suessiaceae</taxon>
        <taxon>Polarella</taxon>
    </lineage>
</organism>
<protein>
    <recommendedName>
        <fullName evidence="3">EF-hand domain-containing protein</fullName>
    </recommendedName>
</protein>
<dbReference type="PROSITE" id="PS00018">
    <property type="entry name" value="EF_HAND_1"/>
    <property type="match status" value="2"/>
</dbReference>
<feature type="domain" description="EF-hand" evidence="3">
    <location>
        <begin position="346"/>
        <end position="381"/>
    </location>
</feature>
<dbReference type="CDD" id="cd00051">
    <property type="entry name" value="EFh"/>
    <property type="match status" value="1"/>
</dbReference>
<comment type="caution">
    <text evidence="4">The sequence shown here is derived from an EMBL/GenBank/DDBJ whole genome shotgun (WGS) entry which is preliminary data.</text>
</comment>
<feature type="region of interest" description="Disordered" evidence="2">
    <location>
        <begin position="28"/>
        <end position="81"/>
    </location>
</feature>
<dbReference type="SMART" id="SM00054">
    <property type="entry name" value="EFh"/>
    <property type="match status" value="2"/>
</dbReference>
<dbReference type="Pfam" id="PF08241">
    <property type="entry name" value="Methyltransf_11"/>
    <property type="match status" value="1"/>
</dbReference>
<dbReference type="EMBL" id="CAJNNW010004721">
    <property type="protein sequence ID" value="CAE8646687.1"/>
    <property type="molecule type" value="Genomic_DNA"/>
</dbReference>
<dbReference type="Gene3D" id="1.10.238.10">
    <property type="entry name" value="EF-hand"/>
    <property type="match status" value="1"/>
</dbReference>
<name>A0A813I7W8_POLGL</name>
<evidence type="ECO:0000259" key="3">
    <source>
        <dbReference type="PROSITE" id="PS50222"/>
    </source>
</evidence>
<dbReference type="AlphaFoldDB" id="A0A813I7W8"/>
<dbReference type="GO" id="GO:0005509">
    <property type="term" value="F:calcium ion binding"/>
    <property type="evidence" value="ECO:0007669"/>
    <property type="project" value="InterPro"/>
</dbReference>
<dbReference type="InterPro" id="IPR011992">
    <property type="entry name" value="EF-hand-dom_pair"/>
</dbReference>
<dbReference type="InterPro" id="IPR002048">
    <property type="entry name" value="EF_hand_dom"/>
</dbReference>
<dbReference type="InterPro" id="IPR013216">
    <property type="entry name" value="Methyltransf_11"/>
</dbReference>
<feature type="compositionally biased region" description="Polar residues" evidence="2">
    <location>
        <begin position="146"/>
        <end position="157"/>
    </location>
</feature>
<dbReference type="SUPFAM" id="SSF47473">
    <property type="entry name" value="EF-hand"/>
    <property type="match status" value="1"/>
</dbReference>
<feature type="compositionally biased region" description="Polar residues" evidence="2">
    <location>
        <begin position="28"/>
        <end position="42"/>
    </location>
</feature>
<dbReference type="InterPro" id="IPR029063">
    <property type="entry name" value="SAM-dependent_MTases_sf"/>
</dbReference>
<feature type="region of interest" description="Disordered" evidence="2">
    <location>
        <begin position="674"/>
        <end position="698"/>
    </location>
</feature>
<feature type="compositionally biased region" description="Basic and acidic residues" evidence="2">
    <location>
        <begin position="48"/>
        <end position="58"/>
    </location>
</feature>
<dbReference type="InterPro" id="IPR018247">
    <property type="entry name" value="EF_Hand_1_Ca_BS"/>
</dbReference>
<feature type="compositionally biased region" description="Polar residues" evidence="2">
    <location>
        <begin position="219"/>
        <end position="255"/>
    </location>
</feature>
<feature type="domain" description="EF-hand" evidence="3">
    <location>
        <begin position="386"/>
        <end position="421"/>
    </location>
</feature>
<dbReference type="PROSITE" id="PS50222">
    <property type="entry name" value="EF_HAND_2"/>
    <property type="match status" value="2"/>
</dbReference>
<evidence type="ECO:0000256" key="2">
    <source>
        <dbReference type="SAM" id="MobiDB-lite"/>
    </source>
</evidence>
<feature type="region of interest" description="Disordered" evidence="2">
    <location>
        <begin position="146"/>
        <end position="207"/>
    </location>
</feature>
<dbReference type="Proteomes" id="UP000626109">
    <property type="component" value="Unassembled WGS sequence"/>
</dbReference>
<evidence type="ECO:0000256" key="1">
    <source>
        <dbReference type="ARBA" id="ARBA00022837"/>
    </source>
</evidence>
<sequence length="1017" mass="111423">MAGMHKGGSFASPDIRFADVAHYVGLSLSKQLPHSGSKTSVRLSPMKSSERDLPKEDSLSSSPVRDSKADQLRSQLSGLRSNCKAEREEFKRLGTCLSDSMLLERQASLRAAKHREKREYHQKNAEAVGSKIQAIQDVLRVQEQLRVSSPNDSTSQLDAGPSVSDAGRSASWGGLDEESGRSGMGTLMGSRTGTRGSQQKSTEATEGLPVQAKLATKHSQNLANRSLSGQSLPSRTGSGSSAEVSTPEVRTTGSAKSPAKNPAARPASRDQEVTLKDYFDAADVRERGTKSTDLSRISFSGISQTMSSRAAKSPVSHHQLPPELTEQEVAKMHQRFRLTIRHDLVEKAGGAKEAFKQMDLNGSGNISLQEFADGVARCGINWQEITGMARQREFFKLFDLDKDGVITFAELFPDLEPSDSGRCSTPDFWKRWCRKNRDPDLGGGSQRSAKWQSTGEDELQLLFKNCEHQAEADRARKWMSATIRRLKTRGKSDARCREIVAQHLPRGSGPKDAQDVQIFSAQEVRSCRKTYNDQINEPVRNIQKVVYDMRDQRKALHEYRQKLWAVTQEPIVKKQLEDERNKNAASTIGFGGAALFGPTKRSNKSLAHECGMDEGTVEDLNKEFKDAADTREMLGRKPFAKLMQTLVVGRTLSESDMDAWWDQTMRKADKAEKLVQGAPESAPVRSDNSDSAEVEEAAPAKARTQCTCTPQGDKLVLDLIATRGQVQALAEVLNSGVKLEGRSKKVRPGSLRKLQRASEAAKGFRLHVRKLHEGYLRKQVSALPRPFCLAAQAGELRLQLGANCEHAVPGWVSLGLDPGRGTETCPSIQASITAAGVALPFSEASCSYVYASHFFEHLAYPNLVDAAFQEVRRILRPGGVLRIVVPDAEEWLRAHLESADTSSSQSPQGRFSGPLWDAVRKSWPFWDLGPSDPFSRSELGVVASYLGCGGGVEAALDGAHQMAFDFDLLKATLVAAGFVDVTRSELNGSCHKAMAEIDRSSSVADASYVTCGHCRYA</sequence>
<feature type="compositionally biased region" description="Polar residues" evidence="2">
    <location>
        <begin position="189"/>
        <end position="204"/>
    </location>
</feature>
<evidence type="ECO:0000313" key="4">
    <source>
        <dbReference type="EMBL" id="CAE8646687.1"/>
    </source>
</evidence>
<dbReference type="GO" id="GO:0008757">
    <property type="term" value="F:S-adenosylmethionine-dependent methyltransferase activity"/>
    <property type="evidence" value="ECO:0007669"/>
    <property type="project" value="InterPro"/>
</dbReference>
<dbReference type="Gene3D" id="3.40.50.150">
    <property type="entry name" value="Vaccinia Virus protein VP39"/>
    <property type="match status" value="1"/>
</dbReference>
<gene>
    <name evidence="4" type="ORF">PGLA2088_LOCUS5021</name>
</gene>
<dbReference type="Pfam" id="PF13499">
    <property type="entry name" value="EF-hand_7"/>
    <property type="match status" value="1"/>
</dbReference>
<evidence type="ECO:0000313" key="5">
    <source>
        <dbReference type="Proteomes" id="UP000626109"/>
    </source>
</evidence>
<feature type="region of interest" description="Disordered" evidence="2">
    <location>
        <begin position="219"/>
        <end position="272"/>
    </location>
</feature>
<reference evidence="4" key="1">
    <citation type="submission" date="2021-02" db="EMBL/GenBank/DDBJ databases">
        <authorList>
            <person name="Dougan E. K."/>
            <person name="Rhodes N."/>
            <person name="Thang M."/>
            <person name="Chan C."/>
        </authorList>
    </citation>
    <scope>NUCLEOTIDE SEQUENCE</scope>
</reference>